<dbReference type="Proteomes" id="UP001149822">
    <property type="component" value="Unassembled WGS sequence"/>
</dbReference>
<evidence type="ECO:0000313" key="3">
    <source>
        <dbReference type="Proteomes" id="UP001149822"/>
    </source>
</evidence>
<dbReference type="CDD" id="cd02440">
    <property type="entry name" value="AdoMet_MTases"/>
    <property type="match status" value="1"/>
</dbReference>
<evidence type="ECO:0000313" key="2">
    <source>
        <dbReference type="EMBL" id="MCZ0964391.1"/>
    </source>
</evidence>
<feature type="domain" description="Methyltransferase FkbM" evidence="1">
    <location>
        <begin position="54"/>
        <end position="194"/>
    </location>
</feature>
<evidence type="ECO:0000259" key="1">
    <source>
        <dbReference type="Pfam" id="PF05050"/>
    </source>
</evidence>
<reference evidence="2" key="1">
    <citation type="submission" date="2022-12" db="EMBL/GenBank/DDBJ databases">
        <title>Paracoccus sp. EF6 isolated from a lake water.</title>
        <authorList>
            <person name="Liu H."/>
        </authorList>
    </citation>
    <scope>NUCLEOTIDE SEQUENCE</scope>
    <source>
        <strain evidence="2">EF6</strain>
    </source>
</reference>
<dbReference type="Pfam" id="PF05050">
    <property type="entry name" value="Methyltransf_21"/>
    <property type="match status" value="1"/>
</dbReference>
<accession>A0ABT4JCY6</accession>
<dbReference type="GO" id="GO:0008168">
    <property type="term" value="F:methyltransferase activity"/>
    <property type="evidence" value="ECO:0007669"/>
    <property type="project" value="UniProtKB-KW"/>
</dbReference>
<dbReference type="Gene3D" id="3.40.50.150">
    <property type="entry name" value="Vaccinia Virus protein VP39"/>
    <property type="match status" value="1"/>
</dbReference>
<keyword evidence="2" id="KW-0808">Transferase</keyword>
<gene>
    <name evidence="2" type="ORF">OU682_22775</name>
</gene>
<dbReference type="SUPFAM" id="SSF53335">
    <property type="entry name" value="S-adenosyl-L-methionine-dependent methyltransferases"/>
    <property type="match status" value="1"/>
</dbReference>
<comment type="caution">
    <text evidence="2">The sequence shown here is derived from an EMBL/GenBank/DDBJ whole genome shotgun (WGS) entry which is preliminary data.</text>
</comment>
<sequence>MRHEFFIHGVRVPITANEVSPVIWEALTSGRYEAKEARLVRRLVREGDCVLELGAGIGVITSVIASTPHVKVWSYDANPYTVSLAERVAKANNLDNVTFSHGLVTAGSSGNHLFYIRSDFWMSSLIAEQGPYVEVIETPSLDVDTIISKRDINVLVMDIEGAERQLLGSARLDGVDRVFLELHDHLYGLAGIRDIFHAMLLRNFSYDPRNSSGACIVFSRDLGAIRTYNPDDDL</sequence>
<dbReference type="EMBL" id="JAPTYD010000095">
    <property type="protein sequence ID" value="MCZ0964391.1"/>
    <property type="molecule type" value="Genomic_DNA"/>
</dbReference>
<dbReference type="GO" id="GO:0032259">
    <property type="term" value="P:methylation"/>
    <property type="evidence" value="ECO:0007669"/>
    <property type="project" value="UniProtKB-KW"/>
</dbReference>
<organism evidence="2 3">
    <name type="scientific">Paracoccus benzoatiresistens</name>
    <dbReference type="NCBI Taxonomy" id="2997341"/>
    <lineage>
        <taxon>Bacteria</taxon>
        <taxon>Pseudomonadati</taxon>
        <taxon>Pseudomonadota</taxon>
        <taxon>Alphaproteobacteria</taxon>
        <taxon>Rhodobacterales</taxon>
        <taxon>Paracoccaceae</taxon>
        <taxon>Paracoccus</taxon>
    </lineage>
</organism>
<dbReference type="InterPro" id="IPR006342">
    <property type="entry name" value="FkbM_mtfrase"/>
</dbReference>
<protein>
    <submittedName>
        <fullName evidence="2">FkbM family methyltransferase</fullName>
    </submittedName>
</protein>
<name>A0ABT4JCY6_9RHOB</name>
<dbReference type="RefSeq" id="WP_268944481.1">
    <property type="nucleotide sequence ID" value="NZ_JAPTYD010000095.1"/>
</dbReference>
<proteinExistence type="predicted"/>
<keyword evidence="3" id="KW-1185">Reference proteome</keyword>
<keyword evidence="2" id="KW-0489">Methyltransferase</keyword>
<dbReference type="InterPro" id="IPR029063">
    <property type="entry name" value="SAM-dependent_MTases_sf"/>
</dbReference>